<evidence type="ECO:0000313" key="12">
    <source>
        <dbReference type="EMBL" id="KAL1378396.1"/>
    </source>
</evidence>
<sequence>MSNFYYLDVSLKLASEPEQLLAVFFKSCLEQSLSRIFGEIGGQTTVDLLKFDARRARALIRVPASFYVKLRSAIALTGSFQDIPASFVDKVIFATAEDHATPSTVQLPESEPQPGLILDNGDINWNCPCLGGMATGPCGVEFREAFSCFHYSEAAPKGSDCYDAFKTMQDCMGNYPGVYAKQNQRDGDDDDEDDGLDLGAAMAGAEQESPDKVSVDSVDATDAGSSAAVVQKSD</sequence>
<keyword evidence="9" id="KW-0676">Redox-active center</keyword>
<keyword evidence="7" id="KW-0496">Mitochondrion</keyword>
<reference evidence="12 13" key="1">
    <citation type="submission" date="2024-05" db="EMBL/GenBank/DDBJ databases">
        <title>Culex pipiens pipiens assembly and annotation.</title>
        <authorList>
            <person name="Alout H."/>
            <person name="Durand T."/>
        </authorList>
    </citation>
    <scope>NUCLEOTIDE SEQUENCE [LARGE SCALE GENOMIC DNA]</scope>
    <source>
        <strain evidence="12">HA-2024</strain>
        <tissue evidence="12">Whole body</tissue>
    </source>
</reference>
<evidence type="ECO:0000256" key="1">
    <source>
        <dbReference type="ARBA" id="ARBA00004173"/>
    </source>
</evidence>
<feature type="compositionally biased region" description="Low complexity" evidence="10">
    <location>
        <begin position="197"/>
        <end position="206"/>
    </location>
</feature>
<keyword evidence="3" id="KW-0819">tRNA processing</keyword>
<protein>
    <recommendedName>
        <fullName evidence="11">CHCH domain-containing protein</fullName>
    </recommendedName>
</protein>
<evidence type="ECO:0000256" key="9">
    <source>
        <dbReference type="ARBA" id="ARBA00023284"/>
    </source>
</evidence>
<accession>A0ABD1CPR4</accession>
<dbReference type="GO" id="GO:0008033">
    <property type="term" value="P:tRNA processing"/>
    <property type="evidence" value="ECO:0007669"/>
    <property type="project" value="UniProtKB-KW"/>
</dbReference>
<evidence type="ECO:0000256" key="10">
    <source>
        <dbReference type="SAM" id="MobiDB-lite"/>
    </source>
</evidence>
<organism evidence="12 13">
    <name type="scientific">Culex pipiens pipiens</name>
    <name type="common">Northern house mosquito</name>
    <dbReference type="NCBI Taxonomy" id="38569"/>
    <lineage>
        <taxon>Eukaryota</taxon>
        <taxon>Metazoa</taxon>
        <taxon>Ecdysozoa</taxon>
        <taxon>Arthropoda</taxon>
        <taxon>Hexapoda</taxon>
        <taxon>Insecta</taxon>
        <taxon>Pterygota</taxon>
        <taxon>Neoptera</taxon>
        <taxon>Endopterygota</taxon>
        <taxon>Diptera</taxon>
        <taxon>Nematocera</taxon>
        <taxon>Culicoidea</taxon>
        <taxon>Culicidae</taxon>
        <taxon>Culicinae</taxon>
        <taxon>Culicini</taxon>
        <taxon>Culex</taxon>
        <taxon>Culex</taxon>
    </lineage>
</organism>
<dbReference type="PROSITE" id="PS51808">
    <property type="entry name" value="CHCH"/>
    <property type="match status" value="1"/>
</dbReference>
<dbReference type="Pfam" id="PF06747">
    <property type="entry name" value="CHCH"/>
    <property type="match status" value="1"/>
</dbReference>
<feature type="compositionally biased region" description="Acidic residues" evidence="10">
    <location>
        <begin position="187"/>
        <end position="196"/>
    </location>
</feature>
<keyword evidence="6" id="KW-0811">Translocation</keyword>
<evidence type="ECO:0000313" key="13">
    <source>
        <dbReference type="Proteomes" id="UP001562425"/>
    </source>
</evidence>
<keyword evidence="8" id="KW-1015">Disulfide bond</keyword>
<dbReference type="GO" id="GO:1990904">
    <property type="term" value="C:ribonucleoprotein complex"/>
    <property type="evidence" value="ECO:0007669"/>
    <property type="project" value="UniProtKB-ARBA"/>
</dbReference>
<comment type="subcellular location">
    <subcellularLocation>
        <location evidence="1">Mitochondrion</location>
    </subcellularLocation>
</comment>
<evidence type="ECO:0000259" key="11">
    <source>
        <dbReference type="Pfam" id="PF06747"/>
    </source>
</evidence>
<dbReference type="InterPro" id="IPR010625">
    <property type="entry name" value="CHCH"/>
</dbReference>
<feature type="region of interest" description="Disordered" evidence="10">
    <location>
        <begin position="182"/>
        <end position="234"/>
    </location>
</feature>
<dbReference type="EMBL" id="JBEHCU010010330">
    <property type="protein sequence ID" value="KAL1378396.1"/>
    <property type="molecule type" value="Genomic_DNA"/>
</dbReference>
<evidence type="ECO:0000256" key="5">
    <source>
        <dbReference type="ARBA" id="ARBA00023002"/>
    </source>
</evidence>
<dbReference type="InterPro" id="IPR039289">
    <property type="entry name" value="CHCHD4"/>
</dbReference>
<dbReference type="Gene3D" id="1.10.287.2900">
    <property type="match status" value="1"/>
</dbReference>
<gene>
    <name evidence="12" type="ORF">pipiens_015614</name>
</gene>
<keyword evidence="5" id="KW-0560">Oxidoreductase</keyword>
<dbReference type="InterPro" id="IPR038085">
    <property type="entry name" value="Rnp2-like_sf"/>
</dbReference>
<comment type="caution">
    <text evidence="12">The sequence shown here is derived from an EMBL/GenBank/DDBJ whole genome shotgun (WGS) entry which is preliminary data.</text>
</comment>
<dbReference type="AlphaFoldDB" id="A0ABD1CPR4"/>
<evidence type="ECO:0000256" key="2">
    <source>
        <dbReference type="ARBA" id="ARBA00022448"/>
    </source>
</evidence>
<keyword evidence="2" id="KW-0813">Transport</keyword>
<evidence type="ECO:0000256" key="3">
    <source>
        <dbReference type="ARBA" id="ARBA00022694"/>
    </source>
</evidence>
<dbReference type="PANTHER" id="PTHR21622">
    <property type="entry name" value="COILED-COIL-HELIX-COILED-COIL-HELIX DOMAIN CONTAINING 4"/>
    <property type="match status" value="1"/>
</dbReference>
<proteinExistence type="predicted"/>
<name>A0ABD1CPR4_CULPP</name>
<keyword evidence="4" id="KW-0653">Protein transport</keyword>
<dbReference type="GO" id="GO:0016491">
    <property type="term" value="F:oxidoreductase activity"/>
    <property type="evidence" value="ECO:0007669"/>
    <property type="project" value="UniProtKB-KW"/>
</dbReference>
<dbReference type="GO" id="GO:0015031">
    <property type="term" value="P:protein transport"/>
    <property type="evidence" value="ECO:0007669"/>
    <property type="project" value="UniProtKB-KW"/>
</dbReference>
<evidence type="ECO:0000256" key="8">
    <source>
        <dbReference type="ARBA" id="ARBA00023157"/>
    </source>
</evidence>
<dbReference type="GO" id="GO:0005739">
    <property type="term" value="C:mitochondrion"/>
    <property type="evidence" value="ECO:0007669"/>
    <property type="project" value="UniProtKB-SubCell"/>
</dbReference>
<feature type="domain" description="CHCH" evidence="11">
    <location>
        <begin position="138"/>
        <end position="172"/>
    </location>
</feature>
<keyword evidence="13" id="KW-1185">Reference proteome</keyword>
<evidence type="ECO:0000256" key="4">
    <source>
        <dbReference type="ARBA" id="ARBA00022927"/>
    </source>
</evidence>
<evidence type="ECO:0000256" key="7">
    <source>
        <dbReference type="ARBA" id="ARBA00023128"/>
    </source>
</evidence>
<evidence type="ECO:0000256" key="6">
    <source>
        <dbReference type="ARBA" id="ARBA00023010"/>
    </source>
</evidence>
<dbReference type="Proteomes" id="UP001562425">
    <property type="component" value="Unassembled WGS sequence"/>
</dbReference>
<dbReference type="GO" id="GO:1902555">
    <property type="term" value="C:endoribonuclease complex"/>
    <property type="evidence" value="ECO:0007669"/>
    <property type="project" value="UniProtKB-ARBA"/>
</dbReference>
<dbReference type="PANTHER" id="PTHR21622:SF0">
    <property type="entry name" value="COILED-COIL-HELIX-COILED-COIL-HELIX DOMAIN CONTAINING 4"/>
    <property type="match status" value="1"/>
</dbReference>
<dbReference type="SUPFAM" id="SSF160350">
    <property type="entry name" value="Rnp2-like"/>
    <property type="match status" value="1"/>
</dbReference>